<name>A0A7Z8NPY0_9CELL</name>
<dbReference type="RefSeq" id="WP_154728862.1">
    <property type="nucleotide sequence ID" value="NZ_SZYE01000032.1"/>
</dbReference>
<proteinExistence type="predicted"/>
<feature type="region of interest" description="Disordered" evidence="1">
    <location>
        <begin position="35"/>
        <end position="78"/>
    </location>
</feature>
<evidence type="ECO:0000256" key="1">
    <source>
        <dbReference type="SAM" id="MobiDB-lite"/>
    </source>
</evidence>
<dbReference type="Proteomes" id="UP000308121">
    <property type="component" value="Unassembled WGS sequence"/>
</dbReference>
<evidence type="ECO:0000313" key="3">
    <source>
        <dbReference type="Proteomes" id="UP000308121"/>
    </source>
</evidence>
<accession>A0A7Z8NPY0</accession>
<dbReference type="AlphaFoldDB" id="A0A7Z8NPY0"/>
<sequence>MLDEALSILHQGREGVGLEVLVTTSARETYGLSSLVGRDGSAEGRYGPQPTEPRPTATVRACTPPDEASSLGGATPTP</sequence>
<organism evidence="2 3">
    <name type="scientific">Cellulomonas hominis</name>
    <dbReference type="NCBI Taxonomy" id="156981"/>
    <lineage>
        <taxon>Bacteria</taxon>
        <taxon>Bacillati</taxon>
        <taxon>Actinomycetota</taxon>
        <taxon>Actinomycetes</taxon>
        <taxon>Micrococcales</taxon>
        <taxon>Cellulomonadaceae</taxon>
        <taxon>Cellulomonas</taxon>
    </lineage>
</organism>
<evidence type="ECO:0000313" key="2">
    <source>
        <dbReference type="EMBL" id="TKR24398.1"/>
    </source>
</evidence>
<protein>
    <submittedName>
        <fullName evidence="2">Uncharacterized protein</fullName>
    </submittedName>
</protein>
<dbReference type="EMBL" id="SZYE01000032">
    <property type="protein sequence ID" value="TKR24398.1"/>
    <property type="molecule type" value="Genomic_DNA"/>
</dbReference>
<gene>
    <name evidence="2" type="ORF">FA014_06360</name>
</gene>
<reference evidence="2 3" key="1">
    <citation type="submission" date="2019-05" db="EMBL/GenBank/DDBJ databases">
        <title>Genome sequence of Cellulomonas hominis strain CS1.</title>
        <authorList>
            <person name="Belmont J."/>
            <person name="Maclea K.S."/>
        </authorList>
    </citation>
    <scope>NUCLEOTIDE SEQUENCE [LARGE SCALE GENOMIC DNA]</scope>
    <source>
        <strain evidence="2 3">CS1</strain>
    </source>
</reference>
<comment type="caution">
    <text evidence="2">The sequence shown here is derived from an EMBL/GenBank/DDBJ whole genome shotgun (WGS) entry which is preliminary data.</text>
</comment>
<dbReference type="OrthoDB" id="5149166at2"/>